<dbReference type="Gene3D" id="3.30.60.230">
    <property type="entry name" value="Lsr2, dimerization domain"/>
    <property type="match status" value="1"/>
</dbReference>
<evidence type="ECO:0000256" key="1">
    <source>
        <dbReference type="ARBA" id="ARBA00023125"/>
    </source>
</evidence>
<proteinExistence type="predicted"/>
<feature type="domain" description="Lsr2 dimerization" evidence="2">
    <location>
        <begin position="1"/>
        <end position="61"/>
    </location>
</feature>
<keyword evidence="1" id="KW-0238">DNA-binding</keyword>
<dbReference type="AlphaFoldDB" id="A0A4P7QJZ6"/>
<dbReference type="Pfam" id="PF11774">
    <property type="entry name" value="Lsr2"/>
    <property type="match status" value="1"/>
</dbReference>
<dbReference type="InterPro" id="IPR024412">
    <property type="entry name" value="Lsr2_dim_dom"/>
</dbReference>
<evidence type="ECO:0000259" key="2">
    <source>
        <dbReference type="Pfam" id="PF11774"/>
    </source>
</evidence>
<reference evidence="4 5" key="1">
    <citation type="submission" date="2019-04" db="EMBL/GenBank/DDBJ databases">
        <title>Corynebacterium endometrii sp. nov., isolated from the uterus of a cow with endometritis.</title>
        <authorList>
            <person name="Ballas P."/>
            <person name="Ruckert C."/>
            <person name="Wagener K."/>
            <person name="Drillich M."/>
            <person name="Kaempfer P."/>
            <person name="Busse H.-J."/>
            <person name="Ehling-Schulz M."/>
        </authorList>
    </citation>
    <scope>NUCLEOTIDE SEQUENCE [LARGE SCALE GENOMIC DNA]</scope>
    <source>
        <strain evidence="4 5">LMM-1653</strain>
    </source>
</reference>
<evidence type="ECO:0000313" key="4">
    <source>
        <dbReference type="EMBL" id="QCB29406.1"/>
    </source>
</evidence>
<accession>A0A4P7QJZ6</accession>
<name>A0A4P7QJZ6_9CORY</name>
<dbReference type="OrthoDB" id="4113332at2"/>
<dbReference type="InterPro" id="IPR042261">
    <property type="entry name" value="Lsr2-like_dimerization"/>
</dbReference>
<dbReference type="EMBL" id="CP039247">
    <property type="protein sequence ID" value="QCB29406.1"/>
    <property type="molecule type" value="Genomic_DNA"/>
</dbReference>
<organism evidence="4 5">
    <name type="scientific">Corynebacterium endometrii</name>
    <dbReference type="NCBI Taxonomy" id="2488819"/>
    <lineage>
        <taxon>Bacteria</taxon>
        <taxon>Bacillati</taxon>
        <taxon>Actinomycetota</taxon>
        <taxon>Actinomycetes</taxon>
        <taxon>Mycobacteriales</taxon>
        <taxon>Corynebacteriaceae</taxon>
        <taxon>Corynebacterium</taxon>
    </lineage>
</organism>
<dbReference type="Pfam" id="PF23359">
    <property type="entry name" value="Lsr2_DNA-bd"/>
    <property type="match status" value="1"/>
</dbReference>
<dbReference type="KEGG" id="cee:CENDO_10765"/>
<evidence type="ECO:0000313" key="5">
    <source>
        <dbReference type="Proteomes" id="UP000296352"/>
    </source>
</evidence>
<protein>
    <submittedName>
        <fullName evidence="4">Nucleoid-associated protein Lsr2</fullName>
    </submittedName>
</protein>
<sequence length="105" mass="12360">MARREVTQFYDDLDHTLIAEDELEVVRFSIDGKNYLIDLSRENARKFHDLLEPYVQAARQAPEKDYRRVDPAEIRQWARLQGIPVAHRGKIPHNIIDAYNEANSR</sequence>
<gene>
    <name evidence="4" type="primary">lsr2</name>
    <name evidence="4" type="ORF">CENDO_10765</name>
</gene>
<dbReference type="RefSeq" id="WP_136141993.1">
    <property type="nucleotide sequence ID" value="NZ_CP039247.1"/>
</dbReference>
<evidence type="ECO:0000259" key="3">
    <source>
        <dbReference type="Pfam" id="PF23359"/>
    </source>
</evidence>
<feature type="domain" description="Lsr2 DNA-binding" evidence="3">
    <location>
        <begin position="67"/>
        <end position="102"/>
    </location>
</feature>
<dbReference type="GO" id="GO:0016746">
    <property type="term" value="F:acyltransferase activity"/>
    <property type="evidence" value="ECO:0007669"/>
    <property type="project" value="InterPro"/>
</dbReference>
<dbReference type="InterPro" id="IPR036625">
    <property type="entry name" value="E3-bd_dom_sf"/>
</dbReference>
<dbReference type="Proteomes" id="UP000296352">
    <property type="component" value="Chromosome"/>
</dbReference>
<dbReference type="InterPro" id="IPR055370">
    <property type="entry name" value="Lsr2_DNA-bd"/>
</dbReference>
<dbReference type="GO" id="GO:0003677">
    <property type="term" value="F:DNA binding"/>
    <property type="evidence" value="ECO:0007669"/>
    <property type="project" value="UniProtKB-KW"/>
</dbReference>
<dbReference type="Gene3D" id="4.10.320.10">
    <property type="entry name" value="E3-binding domain"/>
    <property type="match status" value="1"/>
</dbReference>
<keyword evidence="5" id="KW-1185">Reference proteome</keyword>